<keyword evidence="17" id="KW-1185">Reference proteome</keyword>
<evidence type="ECO:0000256" key="5">
    <source>
        <dbReference type="ARBA" id="ARBA00022781"/>
    </source>
</evidence>
<name>A0A0M3AWG7_9SPHN</name>
<comment type="function">
    <text evidence="10 13">F(1)F(0) ATP synthase produces ATP from ADP in the presence of a proton or sodium gradient. F-type ATPases consist of two structural domains, F(1) containing the extramembraneous catalytic core and F(0) containing the membrane proton channel, linked together by a central stalk and a peripheral stalk. During catalysis, ATP synthesis in the catalytic domain of F(1) is coupled via a rotary mechanism of the central stalk subunits to proton translocation.</text>
</comment>
<comment type="similarity">
    <text evidence="1 13 14">Belongs to the ATPase B chain family.</text>
</comment>
<dbReference type="Proteomes" id="UP000033874">
    <property type="component" value="Unassembled WGS sequence"/>
</dbReference>
<dbReference type="GO" id="GO:0005886">
    <property type="term" value="C:plasma membrane"/>
    <property type="evidence" value="ECO:0007669"/>
    <property type="project" value="UniProtKB-SubCell"/>
</dbReference>
<dbReference type="PANTHER" id="PTHR33445:SF1">
    <property type="entry name" value="ATP SYNTHASE SUBUNIT B"/>
    <property type="match status" value="1"/>
</dbReference>
<keyword evidence="8 13" id="KW-0472">Membrane</keyword>
<keyword evidence="5 13" id="KW-0375">Hydrogen ion transport</keyword>
<comment type="subcellular location">
    <subcellularLocation>
        <location evidence="13">Cell membrane</location>
        <topology evidence="13">Single-pass membrane protein</topology>
    </subcellularLocation>
    <subcellularLocation>
        <location evidence="12">Endomembrane system</location>
        <topology evidence="12">Single-pass membrane protein</topology>
    </subcellularLocation>
</comment>
<protein>
    <recommendedName>
        <fullName evidence="13">ATP synthase subunit b</fullName>
    </recommendedName>
    <alternativeName>
        <fullName evidence="13">ATP synthase F(0) sector subunit b</fullName>
    </alternativeName>
    <alternativeName>
        <fullName evidence="13">ATPase subunit I</fullName>
    </alternativeName>
    <alternativeName>
        <fullName evidence="13">F-type ATPase subunit b</fullName>
        <shortName evidence="13">F-ATPase subunit b</shortName>
    </alternativeName>
</protein>
<evidence type="ECO:0000256" key="15">
    <source>
        <dbReference type="SAM" id="Coils"/>
    </source>
</evidence>
<dbReference type="InterPro" id="IPR002146">
    <property type="entry name" value="ATP_synth_b/b'su_bac/chlpt"/>
</dbReference>
<dbReference type="CDD" id="cd06503">
    <property type="entry name" value="ATP-synt_Fo_b"/>
    <property type="match status" value="1"/>
</dbReference>
<evidence type="ECO:0000313" key="16">
    <source>
        <dbReference type="EMBL" id="KKW92924.1"/>
    </source>
</evidence>
<evidence type="ECO:0000256" key="2">
    <source>
        <dbReference type="ARBA" id="ARBA00022448"/>
    </source>
</evidence>
<evidence type="ECO:0000256" key="11">
    <source>
        <dbReference type="ARBA" id="ARBA00025614"/>
    </source>
</evidence>
<dbReference type="PATRIC" id="fig|56193.3.peg.1765"/>
<dbReference type="InterPro" id="IPR050059">
    <property type="entry name" value="ATP_synthase_B_chain"/>
</dbReference>
<evidence type="ECO:0000256" key="9">
    <source>
        <dbReference type="ARBA" id="ARBA00023310"/>
    </source>
</evidence>
<comment type="function">
    <text evidence="11">Component of the F(0) channel, it forms part of the peripheral stalk, linking F(1) to F(0). The b'-subunit is a diverged and duplicated form of b found in plants and photosynthetic bacteria.</text>
</comment>
<comment type="caution">
    <text evidence="16">The sequence shown here is derived from an EMBL/GenBank/DDBJ whole genome shotgun (WGS) entry which is preliminary data.</text>
</comment>
<dbReference type="Pfam" id="PF00430">
    <property type="entry name" value="ATP-synt_B"/>
    <property type="match status" value="1"/>
</dbReference>
<dbReference type="RefSeq" id="WP_046763133.1">
    <property type="nucleotide sequence ID" value="NZ_LBIC01000003.1"/>
</dbReference>
<evidence type="ECO:0000256" key="10">
    <source>
        <dbReference type="ARBA" id="ARBA00025198"/>
    </source>
</evidence>
<evidence type="ECO:0000256" key="14">
    <source>
        <dbReference type="RuleBase" id="RU003848"/>
    </source>
</evidence>
<evidence type="ECO:0000313" key="17">
    <source>
        <dbReference type="Proteomes" id="UP000033874"/>
    </source>
</evidence>
<dbReference type="HAMAP" id="MF_01398">
    <property type="entry name" value="ATP_synth_b_bprime"/>
    <property type="match status" value="1"/>
</dbReference>
<evidence type="ECO:0000256" key="6">
    <source>
        <dbReference type="ARBA" id="ARBA00022989"/>
    </source>
</evidence>
<keyword evidence="3 13" id="KW-0138">CF(0)</keyword>
<sequence length="209" mass="21431">MAEAAAQHQAVEQGGAQAPHIDQAIHSEGMEPVGTVAHEGVAPHTDPKAVGMDATAWVSLAMGVFILILLFKKVPGLIGGALDGRIAQIKTQLEEASKLRAEADALKAEYEAKLAAAAGEAEAMRKSAEHEAETLLEDAKANAVALVARRQKMAEDKIGAAERTAIADIRAKAVNAATGAAAALIAQGHDAKADKALVDDAIKGLGPSV</sequence>
<reference evidence="16 17" key="1">
    <citation type="submission" date="2015-04" db="EMBL/GenBank/DDBJ databases">
        <title>Genome sequence of aromatic hydrocarbons-degrading Sphingobium chungbukense DJ77.</title>
        <authorList>
            <person name="Kim Y.-C."/>
            <person name="Chae J.-C."/>
        </authorList>
    </citation>
    <scope>NUCLEOTIDE SEQUENCE [LARGE SCALE GENOMIC DNA]</scope>
    <source>
        <strain evidence="16 17">DJ77</strain>
    </source>
</reference>
<organism evidence="16 17">
    <name type="scientific">Sphingobium chungbukense</name>
    <dbReference type="NCBI Taxonomy" id="56193"/>
    <lineage>
        <taxon>Bacteria</taxon>
        <taxon>Pseudomonadati</taxon>
        <taxon>Pseudomonadota</taxon>
        <taxon>Alphaproteobacteria</taxon>
        <taxon>Sphingomonadales</taxon>
        <taxon>Sphingomonadaceae</taxon>
        <taxon>Sphingobium</taxon>
    </lineage>
</organism>
<evidence type="ECO:0000256" key="1">
    <source>
        <dbReference type="ARBA" id="ARBA00005513"/>
    </source>
</evidence>
<dbReference type="GO" id="GO:0045259">
    <property type="term" value="C:proton-transporting ATP synthase complex"/>
    <property type="evidence" value="ECO:0007669"/>
    <property type="project" value="UniProtKB-KW"/>
</dbReference>
<dbReference type="STRING" id="56193.YP76_08540"/>
<evidence type="ECO:0000256" key="4">
    <source>
        <dbReference type="ARBA" id="ARBA00022692"/>
    </source>
</evidence>
<evidence type="ECO:0000256" key="7">
    <source>
        <dbReference type="ARBA" id="ARBA00023065"/>
    </source>
</evidence>
<dbReference type="GO" id="GO:0012505">
    <property type="term" value="C:endomembrane system"/>
    <property type="evidence" value="ECO:0007669"/>
    <property type="project" value="UniProtKB-SubCell"/>
</dbReference>
<evidence type="ECO:0000256" key="12">
    <source>
        <dbReference type="ARBA" id="ARBA00037847"/>
    </source>
</evidence>
<dbReference type="GO" id="GO:0046961">
    <property type="term" value="F:proton-transporting ATPase activity, rotational mechanism"/>
    <property type="evidence" value="ECO:0007669"/>
    <property type="project" value="TreeGrafter"/>
</dbReference>
<keyword evidence="2 13" id="KW-0813">Transport</keyword>
<keyword evidence="15" id="KW-0175">Coiled coil</keyword>
<accession>A0A0M3AWG7</accession>
<evidence type="ECO:0000256" key="13">
    <source>
        <dbReference type="HAMAP-Rule" id="MF_01398"/>
    </source>
</evidence>
<keyword evidence="6 13" id="KW-1133">Transmembrane helix</keyword>
<dbReference type="AlphaFoldDB" id="A0A0M3AWG7"/>
<evidence type="ECO:0000256" key="3">
    <source>
        <dbReference type="ARBA" id="ARBA00022547"/>
    </source>
</evidence>
<proteinExistence type="inferred from homology"/>
<keyword evidence="13" id="KW-1003">Cell membrane</keyword>
<dbReference type="GO" id="GO:0046933">
    <property type="term" value="F:proton-transporting ATP synthase activity, rotational mechanism"/>
    <property type="evidence" value="ECO:0007669"/>
    <property type="project" value="UniProtKB-UniRule"/>
</dbReference>
<dbReference type="PANTHER" id="PTHR33445">
    <property type="entry name" value="ATP SYNTHASE SUBUNIT B', CHLOROPLASTIC"/>
    <property type="match status" value="1"/>
</dbReference>
<comment type="subunit">
    <text evidence="13">F-type ATPases have 2 components, F(1) - the catalytic core - and F(0) - the membrane proton channel. F(1) has five subunits: alpha(3), beta(3), gamma(1), delta(1), epsilon(1). F(0) has three main subunits: a(1), b(2) and c(10-14). The alpha and beta chains form an alternating ring which encloses part of the gamma chain. F(1) is attached to F(0) by a central stalk formed by the gamma and epsilon chains, while a peripheral stalk is formed by the delta and b chains.</text>
</comment>
<evidence type="ECO:0000256" key="8">
    <source>
        <dbReference type="ARBA" id="ARBA00023136"/>
    </source>
</evidence>
<keyword evidence="9 13" id="KW-0066">ATP synthesis</keyword>
<feature type="transmembrane region" description="Helical" evidence="13">
    <location>
        <begin position="54"/>
        <end position="71"/>
    </location>
</feature>
<feature type="coiled-coil region" evidence="15">
    <location>
        <begin position="86"/>
        <end position="156"/>
    </location>
</feature>
<gene>
    <name evidence="13" type="primary">atpF</name>
    <name evidence="16" type="ORF">YP76_08540</name>
</gene>
<keyword evidence="4 13" id="KW-0812">Transmembrane</keyword>
<keyword evidence="7 13" id="KW-0406">Ion transport</keyword>
<dbReference type="EMBL" id="LBIC01000003">
    <property type="protein sequence ID" value="KKW92924.1"/>
    <property type="molecule type" value="Genomic_DNA"/>
</dbReference>